<dbReference type="SUPFAM" id="SSF52374">
    <property type="entry name" value="Nucleotidylyl transferase"/>
    <property type="match status" value="1"/>
</dbReference>
<dbReference type="InterPro" id="IPR001412">
    <property type="entry name" value="aa-tRNA-synth_I_CS"/>
</dbReference>
<dbReference type="Pfam" id="PF00133">
    <property type="entry name" value="tRNA-synt_1"/>
    <property type="match status" value="1"/>
</dbReference>
<keyword evidence="4" id="KW-0067">ATP-binding</keyword>
<evidence type="ECO:0000256" key="2">
    <source>
        <dbReference type="ARBA" id="ARBA00022598"/>
    </source>
</evidence>
<gene>
    <name evidence="9" type="ORF">OMM_07189</name>
</gene>
<evidence type="ECO:0000256" key="1">
    <source>
        <dbReference type="ARBA" id="ARBA00006887"/>
    </source>
</evidence>
<evidence type="ECO:0000256" key="5">
    <source>
        <dbReference type="ARBA" id="ARBA00022917"/>
    </source>
</evidence>
<evidence type="ECO:0000256" key="6">
    <source>
        <dbReference type="ARBA" id="ARBA00023146"/>
    </source>
</evidence>
<protein>
    <submittedName>
        <fullName evidence="9">Isoleucyl-tRNA synthetase</fullName>
    </submittedName>
</protein>
<reference evidence="10" key="1">
    <citation type="submission" date="2012-11" db="EMBL/GenBank/DDBJ databases">
        <authorList>
            <person name="Lucero-Rivera Y.E."/>
            <person name="Tovar-Ramirez D."/>
        </authorList>
    </citation>
    <scope>NUCLEOTIDE SEQUENCE [LARGE SCALE GENOMIC DNA]</scope>
    <source>
        <strain evidence="10">Araruama</strain>
    </source>
</reference>
<dbReference type="PROSITE" id="PS00178">
    <property type="entry name" value="AA_TRNA_LIGASE_I"/>
    <property type="match status" value="1"/>
</dbReference>
<dbReference type="InterPro" id="IPR014729">
    <property type="entry name" value="Rossmann-like_a/b/a_fold"/>
</dbReference>
<keyword evidence="5" id="KW-0648">Protein biosynthesis</keyword>
<comment type="caution">
    <text evidence="9">The sequence shown here is derived from an EMBL/GenBank/DDBJ whole genome shotgun (WGS) entry which is preliminary data.</text>
</comment>
<dbReference type="PANTHER" id="PTHR42765:SF1">
    <property type="entry name" value="ISOLEUCINE--TRNA LIGASE, MITOCHONDRIAL"/>
    <property type="match status" value="1"/>
</dbReference>
<keyword evidence="6 9" id="KW-0030">Aminoacyl-tRNA synthetase</keyword>
<dbReference type="Proteomes" id="UP000189670">
    <property type="component" value="Unassembled WGS sequence"/>
</dbReference>
<dbReference type="GO" id="GO:0005524">
    <property type="term" value="F:ATP binding"/>
    <property type="evidence" value="ECO:0007669"/>
    <property type="project" value="UniProtKB-KW"/>
</dbReference>
<evidence type="ECO:0000256" key="4">
    <source>
        <dbReference type="ARBA" id="ARBA00022840"/>
    </source>
</evidence>
<comment type="similarity">
    <text evidence="1">Belongs to the class-I aminoacyl-tRNA synthetase family. IleS type 1 subfamily.</text>
</comment>
<accession>A0A1V1PDU2</accession>
<dbReference type="InterPro" id="IPR002300">
    <property type="entry name" value="aa-tRNA-synth_Ia"/>
</dbReference>
<evidence type="ECO:0000256" key="3">
    <source>
        <dbReference type="ARBA" id="ARBA00022741"/>
    </source>
</evidence>
<keyword evidence="2" id="KW-0436">Ligase</keyword>
<keyword evidence="3" id="KW-0547">Nucleotide-binding</keyword>
<sequence length="153" mass="17385">MDYKQTLNLPKTKFPMKANLPNKEPEHLKHWDTMNLYERLREQSKSKKRFILHDGPPYANGHIHIGTALNKILKDIIVRSRQMAGFDAIYVPGWDCHGLPIEHNVDKELGKRKKSLARSISGKNAAPMLKNLLISNAMNSNASVFSENGNNLI</sequence>
<organism evidence="9 10">
    <name type="scientific">Candidatus Magnetoglobus multicellularis str. Araruama</name>
    <dbReference type="NCBI Taxonomy" id="890399"/>
    <lineage>
        <taxon>Bacteria</taxon>
        <taxon>Pseudomonadati</taxon>
        <taxon>Thermodesulfobacteriota</taxon>
        <taxon>Desulfobacteria</taxon>
        <taxon>Desulfobacterales</taxon>
        <taxon>Desulfobacteraceae</taxon>
        <taxon>Candidatus Magnetoglobus</taxon>
    </lineage>
</organism>
<dbReference type="EMBL" id="ATBP01000093">
    <property type="protein sequence ID" value="ETR73041.1"/>
    <property type="molecule type" value="Genomic_DNA"/>
</dbReference>
<dbReference type="PANTHER" id="PTHR42765">
    <property type="entry name" value="SOLEUCYL-TRNA SYNTHETASE"/>
    <property type="match status" value="1"/>
</dbReference>
<proteinExistence type="inferred from homology"/>
<dbReference type="GO" id="GO:0006428">
    <property type="term" value="P:isoleucyl-tRNA aminoacylation"/>
    <property type="evidence" value="ECO:0007669"/>
    <property type="project" value="TreeGrafter"/>
</dbReference>
<dbReference type="AlphaFoldDB" id="A0A1V1PDU2"/>
<feature type="domain" description="Aminoacyl-tRNA synthetase class Ia" evidence="8">
    <location>
        <begin position="28"/>
        <end position="121"/>
    </location>
</feature>
<evidence type="ECO:0000259" key="8">
    <source>
        <dbReference type="Pfam" id="PF00133"/>
    </source>
</evidence>
<evidence type="ECO:0000256" key="7">
    <source>
        <dbReference type="ARBA" id="ARBA00048359"/>
    </source>
</evidence>
<name>A0A1V1PDU2_9BACT</name>
<evidence type="ECO:0000313" key="9">
    <source>
        <dbReference type="EMBL" id="ETR73041.1"/>
    </source>
</evidence>
<dbReference type="GO" id="GO:0004822">
    <property type="term" value="F:isoleucine-tRNA ligase activity"/>
    <property type="evidence" value="ECO:0007669"/>
    <property type="project" value="UniProtKB-EC"/>
</dbReference>
<dbReference type="GO" id="GO:0005829">
    <property type="term" value="C:cytosol"/>
    <property type="evidence" value="ECO:0007669"/>
    <property type="project" value="TreeGrafter"/>
</dbReference>
<comment type="catalytic activity">
    <reaction evidence="7">
        <text>tRNA(Ile) + L-isoleucine + ATP = L-isoleucyl-tRNA(Ile) + AMP + diphosphate</text>
        <dbReference type="Rhea" id="RHEA:11060"/>
        <dbReference type="Rhea" id="RHEA-COMP:9666"/>
        <dbReference type="Rhea" id="RHEA-COMP:9695"/>
        <dbReference type="ChEBI" id="CHEBI:30616"/>
        <dbReference type="ChEBI" id="CHEBI:33019"/>
        <dbReference type="ChEBI" id="CHEBI:58045"/>
        <dbReference type="ChEBI" id="CHEBI:78442"/>
        <dbReference type="ChEBI" id="CHEBI:78528"/>
        <dbReference type="ChEBI" id="CHEBI:456215"/>
        <dbReference type="EC" id="6.1.1.5"/>
    </reaction>
</comment>
<evidence type="ECO:0000313" key="10">
    <source>
        <dbReference type="Proteomes" id="UP000189670"/>
    </source>
</evidence>
<dbReference type="Gene3D" id="3.40.50.620">
    <property type="entry name" value="HUPs"/>
    <property type="match status" value="1"/>
</dbReference>
<dbReference type="InterPro" id="IPR050081">
    <property type="entry name" value="Ile-tRNA_ligase"/>
</dbReference>